<evidence type="ECO:0000256" key="1">
    <source>
        <dbReference type="ARBA" id="ARBA00007870"/>
    </source>
</evidence>
<evidence type="ECO:0000313" key="7">
    <source>
        <dbReference type="Proteomes" id="UP000245591"/>
    </source>
</evidence>
<feature type="domain" description="Ketopantoate reductase C-terminal" evidence="5">
    <location>
        <begin position="438"/>
        <end position="564"/>
    </location>
</feature>
<dbReference type="Gene3D" id="3.40.50.720">
    <property type="entry name" value="NAD(P)-binding Rossmann-like Domain"/>
    <property type="match status" value="1"/>
</dbReference>
<dbReference type="NCBIfam" id="TIGR00745">
    <property type="entry name" value="apbA_panE"/>
    <property type="match status" value="1"/>
</dbReference>
<evidence type="ECO:0000256" key="2">
    <source>
        <dbReference type="ARBA" id="ARBA00022857"/>
    </source>
</evidence>
<keyword evidence="3" id="KW-0560">Oxidoreductase</keyword>
<dbReference type="InterPro" id="IPR036291">
    <property type="entry name" value="NAD(P)-bd_dom_sf"/>
</dbReference>
<evidence type="ECO:0000313" key="6">
    <source>
        <dbReference type="EMBL" id="PVZ98668.1"/>
    </source>
</evidence>
<dbReference type="InterPro" id="IPR051402">
    <property type="entry name" value="KPR-Related"/>
</dbReference>
<evidence type="ECO:0000259" key="5">
    <source>
        <dbReference type="Pfam" id="PF08546"/>
    </source>
</evidence>
<dbReference type="InterPro" id="IPR013752">
    <property type="entry name" value="KPA_reductase"/>
</dbReference>
<dbReference type="SUPFAM" id="SSF48179">
    <property type="entry name" value="6-phosphogluconate dehydrogenase C-terminal domain-like"/>
    <property type="match status" value="1"/>
</dbReference>
<dbReference type="AlphaFoldDB" id="A0A2U1J0U4"/>
<keyword evidence="2" id="KW-0521">NADP</keyword>
<dbReference type="InterPro" id="IPR013332">
    <property type="entry name" value="KPR_N"/>
</dbReference>
<dbReference type="PANTHER" id="PTHR21708">
    <property type="entry name" value="PROBABLE 2-DEHYDROPANTOATE 2-REDUCTASE"/>
    <property type="match status" value="1"/>
</dbReference>
<dbReference type="InterPro" id="IPR013328">
    <property type="entry name" value="6PGD_dom2"/>
</dbReference>
<dbReference type="GO" id="GO:0005737">
    <property type="term" value="C:cytoplasm"/>
    <property type="evidence" value="ECO:0007669"/>
    <property type="project" value="TreeGrafter"/>
</dbReference>
<evidence type="ECO:0008006" key="8">
    <source>
        <dbReference type="Google" id="ProtNLM"/>
    </source>
</evidence>
<dbReference type="Gene3D" id="1.10.1040.10">
    <property type="entry name" value="N-(1-d-carboxylethyl)-l-norvaline Dehydrogenase, domain 2"/>
    <property type="match status" value="1"/>
</dbReference>
<dbReference type="GO" id="GO:0008677">
    <property type="term" value="F:2-dehydropantoate 2-reductase activity"/>
    <property type="evidence" value="ECO:0007669"/>
    <property type="project" value="InterPro"/>
</dbReference>
<dbReference type="Pfam" id="PF08546">
    <property type="entry name" value="ApbA_C"/>
    <property type="match status" value="1"/>
</dbReference>
<gene>
    <name evidence="6" type="ORF">BB558_005327</name>
</gene>
<dbReference type="Proteomes" id="UP000245591">
    <property type="component" value="Unassembled WGS sequence"/>
</dbReference>
<feature type="domain" description="Ketopantoate reductase N-terminal" evidence="4">
    <location>
        <begin position="249"/>
        <end position="399"/>
    </location>
</feature>
<dbReference type="EMBL" id="MBFU01000522">
    <property type="protein sequence ID" value="PVZ98668.1"/>
    <property type="molecule type" value="Genomic_DNA"/>
</dbReference>
<sequence length="573" mass="65397">MTEISKTNSFDKLDTKSLELIFVLSGNPELSKVSRKLFRISHCVKTQVKYMLRNVYPKDEFIRYIFYSKYPKLARKDDIALELMNQGVDIHQDGKNSIYKRMIKHGLTRTFHTYLRMFKRGKTTFIPGTPMSLWPDIRKSKNYYKIQPLINELSVMEIIKKFELYKDSSFENFKAILEVDNIKLDLVKDCGVPEADLFVREQREIKLYRSVNKTICFQELLKLAMTNNQPKMTKYIIEFKNFDDNKFAIGTGAVGSVYGWRIQVGGGNVSVVCRSNYEEVKKNGFTINSDHFGNHTFTPNNVYSIAKEAVANGEEYDYVLVCTKALPNIEDPTTALKPIIKSNKTAIVLIQNGIGIEEPYAREFPGNPIISATAFIDTKQPTTGIIVHGNYTWLTFGLYTDSVLERDEEYKKCGESALKAFDKILVSGNIVSTIEERLQRSRWFKLVWNASFSPISVISGQYSANTLAKTPGTRELVKKAMIEIIKAGEAVTGGPLHDKIPSSDIPDYHIERTEIRTSTTIPSMLQDYMNKRPMEHEVILKIPIEKAKAAGVEVPILETLYELLVMNEKKNLQ</sequence>
<comment type="similarity">
    <text evidence="1">Belongs to the ketopantoate reductase family.</text>
</comment>
<dbReference type="GO" id="GO:0015940">
    <property type="term" value="P:pantothenate biosynthetic process"/>
    <property type="evidence" value="ECO:0007669"/>
    <property type="project" value="InterPro"/>
</dbReference>
<evidence type="ECO:0000259" key="4">
    <source>
        <dbReference type="Pfam" id="PF02558"/>
    </source>
</evidence>
<organism evidence="6 7">
    <name type="scientific">Smittium angustum</name>
    <dbReference type="NCBI Taxonomy" id="133377"/>
    <lineage>
        <taxon>Eukaryota</taxon>
        <taxon>Fungi</taxon>
        <taxon>Fungi incertae sedis</taxon>
        <taxon>Zoopagomycota</taxon>
        <taxon>Kickxellomycotina</taxon>
        <taxon>Harpellomycetes</taxon>
        <taxon>Harpellales</taxon>
        <taxon>Legeriomycetaceae</taxon>
        <taxon>Smittium</taxon>
    </lineage>
</organism>
<dbReference type="SUPFAM" id="SSF51735">
    <property type="entry name" value="NAD(P)-binding Rossmann-fold domains"/>
    <property type="match status" value="1"/>
</dbReference>
<name>A0A2U1J0U4_SMIAN</name>
<proteinExistence type="inferred from homology"/>
<protein>
    <recommendedName>
        <fullName evidence="8">2-dehydropantoate 2-reductase</fullName>
    </recommendedName>
</protein>
<evidence type="ECO:0000256" key="3">
    <source>
        <dbReference type="ARBA" id="ARBA00023002"/>
    </source>
</evidence>
<dbReference type="FunFam" id="1.10.1040.10:FF:000017">
    <property type="entry name" value="2-dehydropantoate 2-reductase"/>
    <property type="match status" value="1"/>
</dbReference>
<dbReference type="PANTHER" id="PTHR21708:SF26">
    <property type="entry name" value="2-DEHYDROPANTOATE 2-REDUCTASE"/>
    <property type="match status" value="1"/>
</dbReference>
<reference evidence="6 7" key="1">
    <citation type="journal article" date="2018" name="MBio">
        <title>Comparative Genomics Reveals the Core Gene Toolbox for the Fungus-Insect Symbiosis.</title>
        <authorList>
            <person name="Wang Y."/>
            <person name="Stata M."/>
            <person name="Wang W."/>
            <person name="Stajich J.E."/>
            <person name="White M.M."/>
            <person name="Moncalvo J.M."/>
        </authorList>
    </citation>
    <scope>NUCLEOTIDE SEQUENCE [LARGE SCALE GENOMIC DNA]</scope>
    <source>
        <strain evidence="6 7">AUS-126-30</strain>
    </source>
</reference>
<keyword evidence="7" id="KW-1185">Reference proteome</keyword>
<dbReference type="InterPro" id="IPR008927">
    <property type="entry name" value="6-PGluconate_DH-like_C_sf"/>
</dbReference>
<comment type="caution">
    <text evidence="6">The sequence shown here is derived from an EMBL/GenBank/DDBJ whole genome shotgun (WGS) entry which is preliminary data.</text>
</comment>
<dbReference type="Pfam" id="PF02558">
    <property type="entry name" value="ApbA"/>
    <property type="match status" value="1"/>
</dbReference>
<dbReference type="InterPro" id="IPR003710">
    <property type="entry name" value="ApbA"/>
</dbReference>
<accession>A0A2U1J0U4</accession>